<evidence type="ECO:0000313" key="2">
    <source>
        <dbReference type="Proteomes" id="UP000324800"/>
    </source>
</evidence>
<reference evidence="1 2" key="1">
    <citation type="submission" date="2019-03" db="EMBL/GenBank/DDBJ databases">
        <title>Single cell metagenomics reveals metabolic interactions within the superorganism composed of flagellate Streblomastix strix and complex community of Bacteroidetes bacteria on its surface.</title>
        <authorList>
            <person name="Treitli S.C."/>
            <person name="Kolisko M."/>
            <person name="Husnik F."/>
            <person name="Keeling P."/>
            <person name="Hampl V."/>
        </authorList>
    </citation>
    <scope>NUCLEOTIDE SEQUENCE [LARGE SCALE GENOMIC DNA]</scope>
    <source>
        <strain evidence="1">ST1C</strain>
    </source>
</reference>
<protein>
    <submittedName>
        <fullName evidence="1">Uncharacterized protein</fullName>
    </submittedName>
</protein>
<organism evidence="1 2">
    <name type="scientific">Streblomastix strix</name>
    <dbReference type="NCBI Taxonomy" id="222440"/>
    <lineage>
        <taxon>Eukaryota</taxon>
        <taxon>Metamonada</taxon>
        <taxon>Preaxostyla</taxon>
        <taxon>Oxymonadida</taxon>
        <taxon>Streblomastigidae</taxon>
        <taxon>Streblomastix</taxon>
    </lineage>
</organism>
<name>A0A5J4VA29_9EUKA</name>
<gene>
    <name evidence="1" type="ORF">EZS28_025088</name>
</gene>
<dbReference type="OrthoDB" id="201709at2759"/>
<dbReference type="InterPro" id="IPR016024">
    <property type="entry name" value="ARM-type_fold"/>
</dbReference>
<sequence length="905" mass="103145">MDLLLISSVLENRNDNKLRKQLISSGIVERLLFIFSNRDLNSITREFSQIFFNVTSNSSNEVKLLIYYKNPYPGLIRLLEHPDNLIVGDAIASILFIIQAGSITTPDNDPHPHYNSILACDGINQIFALFQKNLSKYSRDRASICLGFLFKSRKITDTVMILDIINHLKILLNDSDDFVKERAQKAIKYLAQNEQNRIYIINSEELKRIEQNLKQPIQGTEEQQKYILLKQETDLLLISSVLEDRNDDELRKGIISSGIVENLLFIFSNRDLNSVTQAYSQAFIGVINNSSDEIKLLIFNTNPYPGLIHLLEHADNLIVGDAIASILFLLGTGTITTPFNDPHPHFEIIQVCDGVMKIFELFQKNVNKYNRDRAAICIGFLFKAHLIADPVMRQKIINHLKSLLNDSDNLVKEVAKTTITFLAQNDANRSEILNEEDLKQIDQDLIQPIEGTDEQQKSILHKQEMDLILISAILEGSDDNELRKRIISSGIVENLLFIFSNRDLNSITREFSQIFFNVTSNSNNEVKLLIYYKNPYPGLIRLLEHPDNLIVGDAIASILFIIQAGSITTPDNDPHPHYEQILACDGLNQIFTLFQKNLSKYSRDRASICLGFLFKSRKITDTVMKLDIINHLKILLNDSDDLVKERAQKAIKYLAQNESNRSEILNIDILKVIIKSFQKEFKGTQDEKEEIIKLQESDCLFLYSILHRREDIQSRIDAINSGIIDILLHIFASRDLDDITRPYTNLFFVFTHPPNFIICQLLIQKQPFLSLLRLLDHKDENIVSDAIASIGSILHYSAVGTEMDSQHPFFEDLASAGGIEKLFSLFKSTTSIYSKNVSAICLGIVFRAQEIKDSIMRKEVITLLKSIINDVDQQIQKLVKCALKCLAQNEVNKAEIVSDDFIIPE</sequence>
<accession>A0A5J4VA29</accession>
<comment type="caution">
    <text evidence="1">The sequence shown here is derived from an EMBL/GenBank/DDBJ whole genome shotgun (WGS) entry which is preliminary data.</text>
</comment>
<dbReference type="SUPFAM" id="SSF48371">
    <property type="entry name" value="ARM repeat"/>
    <property type="match status" value="2"/>
</dbReference>
<dbReference type="AlphaFoldDB" id="A0A5J4VA29"/>
<dbReference type="Proteomes" id="UP000324800">
    <property type="component" value="Unassembled WGS sequence"/>
</dbReference>
<dbReference type="Gene3D" id="1.25.10.10">
    <property type="entry name" value="Leucine-rich Repeat Variant"/>
    <property type="match status" value="3"/>
</dbReference>
<evidence type="ECO:0000313" key="1">
    <source>
        <dbReference type="EMBL" id="KAA6379386.1"/>
    </source>
</evidence>
<dbReference type="EMBL" id="SNRW01008526">
    <property type="protein sequence ID" value="KAA6379386.1"/>
    <property type="molecule type" value="Genomic_DNA"/>
</dbReference>
<dbReference type="InterPro" id="IPR011989">
    <property type="entry name" value="ARM-like"/>
</dbReference>
<dbReference type="PANTHER" id="PTHR46043:SF13">
    <property type="entry name" value="ARM REPEAT SUPERFAMILY PROTEIN"/>
    <property type="match status" value="1"/>
</dbReference>
<proteinExistence type="predicted"/>
<dbReference type="PANTHER" id="PTHR46043">
    <property type="entry name" value="ARM REPEAT SUPERFAMILY PROTEIN"/>
    <property type="match status" value="1"/>
</dbReference>